<protein>
    <submittedName>
        <fullName evidence="4">Peptidase</fullName>
    </submittedName>
</protein>
<name>L7CDL7_RHOBT</name>
<dbReference type="Gene3D" id="2.30.30.700">
    <property type="entry name" value="SLA1 homology domain 1"/>
    <property type="match status" value="1"/>
</dbReference>
<keyword evidence="3" id="KW-1133">Transmembrane helix</keyword>
<dbReference type="AlphaFoldDB" id="L7CDL7"/>
<evidence type="ECO:0000256" key="1">
    <source>
        <dbReference type="SAM" id="Coils"/>
    </source>
</evidence>
<keyword evidence="3" id="KW-0812">Transmembrane</keyword>
<dbReference type="InterPro" id="IPR009003">
    <property type="entry name" value="Peptidase_S1_PA"/>
</dbReference>
<comment type="caution">
    <text evidence="4">The sequence shown here is derived from an EMBL/GenBank/DDBJ whole genome shotgun (WGS) entry which is preliminary data.</text>
</comment>
<keyword evidence="1" id="KW-0175">Coiled coil</keyword>
<feature type="compositionally biased region" description="Polar residues" evidence="2">
    <location>
        <begin position="471"/>
        <end position="481"/>
    </location>
</feature>
<dbReference type="PATRIC" id="fig|993516.3.peg.4377"/>
<reference evidence="4 5" key="1">
    <citation type="journal article" date="2013" name="Mar. Genomics">
        <title>Expression of sulfatases in Rhodopirellula baltica and the diversity of sulfatases in the genus Rhodopirellula.</title>
        <authorList>
            <person name="Wegner C.E."/>
            <person name="Richter-Heitmann T."/>
            <person name="Klindworth A."/>
            <person name="Klockow C."/>
            <person name="Richter M."/>
            <person name="Achstetter T."/>
            <person name="Glockner F.O."/>
            <person name="Harder J."/>
        </authorList>
    </citation>
    <scope>NUCLEOTIDE SEQUENCE [LARGE SCALE GENOMIC DNA]</scope>
    <source>
        <strain evidence="4 5">SWK14</strain>
    </source>
</reference>
<keyword evidence="3" id="KW-0472">Membrane</keyword>
<evidence type="ECO:0000256" key="3">
    <source>
        <dbReference type="SAM" id="Phobius"/>
    </source>
</evidence>
<gene>
    <name evidence="4" type="ORF">RBSWK_04090</name>
</gene>
<dbReference type="Pfam" id="PF13365">
    <property type="entry name" value="Trypsin_2"/>
    <property type="match status" value="1"/>
</dbReference>
<feature type="coiled-coil region" evidence="1">
    <location>
        <begin position="170"/>
        <end position="197"/>
    </location>
</feature>
<sequence length="655" mass="70875">MVISKRGPSGGGLSSEWSFREQVVYRFADVQIKALDMFLNRFSVAIAVLVTLAGLGWPSVGRSEGPVTWQSRAGSSVEAELIRVDDSKVVLQVEGNRSPVEVSLDSLTPESRLQAMQIWFNERDAKQFQMIRQHLPGMYERPEAVSRLLLEIHKAVPESPYAGIWAGVGLSEGENNLELAKRLLMQAVKRIEAQQEVMAGRHSMTLASARNNLGVVALKQQEANPAASSFIAGVQSSNVVSAVLEHNMQLLAQTDSMRTGLIELAPRLRSELLATLASADVSTSKPNLNESLYYTLDFDLPIEAGAGNRKVEGLDSPSVFMELVSIGTGFVVAPGIVLTSTDVITNTDGYGPKMVTVGSYQHGIFKALTCKNCLMTAPRISARSGIVIRTNETVGTVTRFRIIPHRAGSSDAELAALHVPGLDLAPLCIANDTPAKATDLTLYGYDPGQNLVKQGVREFTGEILSEPDHQGVQSVSNETTGGNRGGPLMSDDKAVHGIVFAMSENELETSGRAFGARMIRSWFNRNVRTTSLTSVDDLPPEKRFDPKASVVPVFVWGLKSGSGLFSDVADGTGPSESLMIENTWCVSCIGSSYQDCPNCVNGSQSYRKQEVVSSSRIGGDVYAPVVKKKRCPTCSGRGKLKCPHCNNGRLDLRRR</sequence>
<dbReference type="Proteomes" id="UP000010959">
    <property type="component" value="Unassembled WGS sequence"/>
</dbReference>
<proteinExistence type="predicted"/>
<feature type="transmembrane region" description="Helical" evidence="3">
    <location>
        <begin position="38"/>
        <end position="57"/>
    </location>
</feature>
<dbReference type="SUPFAM" id="SSF50494">
    <property type="entry name" value="Trypsin-like serine proteases"/>
    <property type="match status" value="1"/>
</dbReference>
<evidence type="ECO:0000313" key="5">
    <source>
        <dbReference type="Proteomes" id="UP000010959"/>
    </source>
</evidence>
<accession>L7CDL7</accession>
<evidence type="ECO:0000313" key="4">
    <source>
        <dbReference type="EMBL" id="ELP31935.1"/>
    </source>
</evidence>
<dbReference type="EMBL" id="AMWG01000117">
    <property type="protein sequence ID" value="ELP31935.1"/>
    <property type="molecule type" value="Genomic_DNA"/>
</dbReference>
<feature type="region of interest" description="Disordered" evidence="2">
    <location>
        <begin position="468"/>
        <end position="488"/>
    </location>
</feature>
<organism evidence="4 5">
    <name type="scientific">Rhodopirellula baltica SWK14</name>
    <dbReference type="NCBI Taxonomy" id="993516"/>
    <lineage>
        <taxon>Bacteria</taxon>
        <taxon>Pseudomonadati</taxon>
        <taxon>Planctomycetota</taxon>
        <taxon>Planctomycetia</taxon>
        <taxon>Pirellulales</taxon>
        <taxon>Pirellulaceae</taxon>
        <taxon>Rhodopirellula</taxon>
    </lineage>
</organism>
<evidence type="ECO:0000256" key="2">
    <source>
        <dbReference type="SAM" id="MobiDB-lite"/>
    </source>
</evidence>